<dbReference type="InterPro" id="IPR008081">
    <property type="entry name" value="Cytoplasmic_FMR1-int"/>
</dbReference>
<evidence type="ECO:0000313" key="3">
    <source>
        <dbReference type="Proteomes" id="UP001281761"/>
    </source>
</evidence>
<dbReference type="Pfam" id="PF05994">
    <property type="entry name" value="FragX_IP"/>
    <property type="match status" value="1"/>
</dbReference>
<feature type="region of interest" description="Disordered" evidence="1">
    <location>
        <begin position="1162"/>
        <end position="1183"/>
    </location>
</feature>
<evidence type="ECO:0000256" key="1">
    <source>
        <dbReference type="SAM" id="MobiDB-lite"/>
    </source>
</evidence>
<gene>
    <name evidence="2" type="ORF">BLNAU_333</name>
</gene>
<evidence type="ECO:0000313" key="2">
    <source>
        <dbReference type="EMBL" id="KAK2964417.1"/>
    </source>
</evidence>
<organism evidence="2 3">
    <name type="scientific">Blattamonas nauphoetae</name>
    <dbReference type="NCBI Taxonomy" id="2049346"/>
    <lineage>
        <taxon>Eukaryota</taxon>
        <taxon>Metamonada</taxon>
        <taxon>Preaxostyla</taxon>
        <taxon>Oxymonadida</taxon>
        <taxon>Blattamonas</taxon>
    </lineage>
</organism>
<accession>A0ABQ9YKZ8</accession>
<feature type="compositionally biased region" description="Low complexity" evidence="1">
    <location>
        <begin position="487"/>
        <end position="510"/>
    </location>
</feature>
<feature type="region of interest" description="Disordered" evidence="1">
    <location>
        <begin position="1409"/>
        <end position="1636"/>
    </location>
</feature>
<dbReference type="Proteomes" id="UP001281761">
    <property type="component" value="Unassembled WGS sequence"/>
</dbReference>
<name>A0ABQ9YKZ8_9EUKA</name>
<dbReference type="PANTHER" id="PTHR12195">
    <property type="entry name" value="CYTOPLASMIC FMR1-INTERACTING PROTEIN-RELATED"/>
    <property type="match status" value="1"/>
</dbReference>
<dbReference type="EMBL" id="JARBJD010000002">
    <property type="protein sequence ID" value="KAK2964417.1"/>
    <property type="molecule type" value="Genomic_DNA"/>
</dbReference>
<feature type="compositionally biased region" description="Pro residues" evidence="1">
    <location>
        <begin position="1454"/>
        <end position="1636"/>
    </location>
</feature>
<feature type="compositionally biased region" description="Low complexity" evidence="1">
    <location>
        <begin position="1409"/>
        <end position="1431"/>
    </location>
</feature>
<reference evidence="2 3" key="1">
    <citation type="journal article" date="2022" name="bioRxiv">
        <title>Genomics of Preaxostyla Flagellates Illuminates Evolutionary Transitions and the Path Towards Mitochondrial Loss.</title>
        <authorList>
            <person name="Novak L.V.F."/>
            <person name="Treitli S.C."/>
            <person name="Pyrih J."/>
            <person name="Halakuc P."/>
            <person name="Pipaliya S.V."/>
            <person name="Vacek V."/>
            <person name="Brzon O."/>
            <person name="Soukal P."/>
            <person name="Eme L."/>
            <person name="Dacks J.B."/>
            <person name="Karnkowska A."/>
            <person name="Elias M."/>
            <person name="Hampl V."/>
        </authorList>
    </citation>
    <scope>NUCLEOTIDE SEQUENCE [LARGE SCALE GENOMIC DNA]</scope>
    <source>
        <strain evidence="2">NAU3</strain>
        <tissue evidence="2">Gut</tissue>
    </source>
</reference>
<feature type="compositionally biased region" description="Low complexity" evidence="1">
    <location>
        <begin position="1439"/>
        <end position="1453"/>
    </location>
</feature>
<protein>
    <submittedName>
        <fullName evidence="2">Cytoplasmic FMR1-interacting protein 1 like protein</fullName>
    </submittedName>
</protein>
<proteinExistence type="predicted"/>
<dbReference type="PRINTS" id="PR01698">
    <property type="entry name" value="CYTOFMRPINTP"/>
</dbReference>
<feature type="region of interest" description="Disordered" evidence="1">
    <location>
        <begin position="482"/>
        <end position="510"/>
    </location>
</feature>
<comment type="caution">
    <text evidence="2">The sequence shown here is derived from an EMBL/GenBank/DDBJ whole genome shotgun (WGS) entry which is preliminary data.</text>
</comment>
<keyword evidence="3" id="KW-1185">Reference proteome</keyword>
<sequence>MEANPLKDADRIVQQFSNSIPKQIEYMYPVGSVQLDLPLTQLPQHTSVDPVSNVYQYIDRDRFPVQYMDETGRASQFETLVKEADHFINKMYAHRSLVSTISQALKIKKPETEGLEEEFRQFKQIQVDILTPLREFYKQFYQFGSSYVQQLRKHIEDFTHMNPSQDFCTDTLLYSFVKALDKLIILDEVKTRKTAPSNEISFFSMVDKTVNQQEITDIKMFFVTPNILVKRLHTDLINTAGSYLFLVQMCNFCVATFKANLHLSMTDKHMLIRVMGLGLYLIDECRKISDKQRKELYKGKEVKVDPPLSKDQKGKQGFSVYKKGNLEIDQIKEILLQYPVVPLFFEITFYPMKYLKQTEPFLSPFPSDWKENTEAVAQRISIRDHVPELETKVNSIISMLTFQKLHLRRFVFNLSKDPSADNKRKTEEARENVVKTIIEALKLLSSIRTLLLEFIATKYETAADLKRYERIYDQEKKALSDFDSGVQQSEENPEENTTSEPAAAQSHAAKAAQKAKEIQDRFEKESSFEKFLRYNLDFQERTALVNLIVIIQTFKQYVDEQCTSLQNEINQYIYYRVQYFCQVTCRQLLQHCAKAKKSDTLLFLLKLREDAARWTSGQTPTGDYTILEKPPKSSSDFKMPPITPSPTPPHPTQLFILRSIVSSLCSTRSPAFNKPEKTVHIIEKDDLQLLHQFEAESFYFPYLMDTKSTIAQITDLGQLWYREDFIERGRSTEQVQQYPIDSSLPYILINHLVTSMPQSIDKFLMLFDLYGQSARIALVQLKNQCLYDELIGEARLAMNIQAFQLGNATYNHFKYIETVKYMNGEFRVKRDSYIAHDTQKLNKKQPGYSTFTPPILPYDKLFRQRIVDVVGFRMDFGGLIAKHVENHLIEDLAVIVSCFRSAYRVEPSAAAFMIIRNLHLELSLIMPMINSWDVILDSFVNAGTTVSFSSGLATNLSKMLTDDLAANYSFSLTNNSFSPKRRPDGSIKYNDPFSTRAAIQQVFPVSLKRELQAFFTTRHVFFLSDVHLTPFTSILNSGQLNVAYLSICDTLTKLINTISYHAKQFSQGLDFTGREVIDELLFVGKEDMGKLMEKVKQKQLTVLKNLEHESLVTDIALLGNIVASLMQLDSAIANSSGEKFVSNSSAIWYGLRTAYNQTNQLPQYTTTTSPIPRPGESTPPTQSLNPAELAATALVTPHTALTAAATSTDLIRTRPLLTGALSHLVNVCRSLNDPFLAPHSSSSFVCTDDFGHSVRLFEILSILLTTSLTPDFPERVQQYGNLPPPTFWLNNGDGFLIGIQTLVHITGQTIPFETVSLPSYYTTFNNWKTEKYSQEPFVKNTSHALNVFSTMKGILSESVPLEPVSKHPITRVATATSIDASSLIKTSQYNATIPNPNDTAFFYQTKLAPPQTQGSAQGQQLTQSQAQLTPATPQPTPQSSPASSVPAAPSAGSVPPPPAADASVPPPPPVGGSVPPPPAADASVPPPPPVGGSVPPPPAASASVPPPPPMGGSVPPPPAASASIPPPPPVGASIPPPPAVDAAPPPPPMGESVPPPPPAEASIPPPPAAAIPPPPPDNLDMPPPPPMDEIDDIPPPPADMDMPPSPPADLDDVPPPPFDDAPPPPPMDDLPPPPPF</sequence>